<dbReference type="Proteomes" id="UP000789920">
    <property type="component" value="Unassembled WGS sequence"/>
</dbReference>
<protein>
    <submittedName>
        <fullName evidence="1">545_t:CDS:1</fullName>
    </submittedName>
</protein>
<evidence type="ECO:0000313" key="1">
    <source>
        <dbReference type="EMBL" id="CAG8816953.1"/>
    </source>
</evidence>
<name>A0ACA9RYQ1_9GLOM</name>
<accession>A0ACA9RYQ1</accession>
<organism evidence="1 2">
    <name type="scientific">Racocetra persica</name>
    <dbReference type="NCBI Taxonomy" id="160502"/>
    <lineage>
        <taxon>Eukaryota</taxon>
        <taxon>Fungi</taxon>
        <taxon>Fungi incertae sedis</taxon>
        <taxon>Mucoromycota</taxon>
        <taxon>Glomeromycotina</taxon>
        <taxon>Glomeromycetes</taxon>
        <taxon>Diversisporales</taxon>
        <taxon>Gigasporaceae</taxon>
        <taxon>Racocetra</taxon>
    </lineage>
</organism>
<gene>
    <name evidence="1" type="ORF">RPERSI_LOCUS24570</name>
</gene>
<dbReference type="EMBL" id="CAJVQC010079222">
    <property type="protein sequence ID" value="CAG8816953.1"/>
    <property type="molecule type" value="Genomic_DNA"/>
</dbReference>
<reference evidence="1" key="1">
    <citation type="submission" date="2021-06" db="EMBL/GenBank/DDBJ databases">
        <authorList>
            <person name="Kallberg Y."/>
            <person name="Tangrot J."/>
            <person name="Rosling A."/>
        </authorList>
    </citation>
    <scope>NUCLEOTIDE SEQUENCE</scope>
    <source>
        <strain evidence="1">MA461A</strain>
    </source>
</reference>
<comment type="caution">
    <text evidence="1">The sequence shown here is derived from an EMBL/GenBank/DDBJ whole genome shotgun (WGS) entry which is preliminary data.</text>
</comment>
<sequence>LNEGDLVLLNSTNIISQKNAKRVSKKLIAKLIGLFKIVQKISAITYRLKLMEILRIHPVFHVSLLKPYYPSEFRDEVRKELPKIATKNPEEHEVEAILDKRTYYCRLQYLVKWKGLLLYDATWKPLTNLENYKDLVKEFEKTSKTVLNGKSVREPS</sequence>
<feature type="non-terminal residue" evidence="1">
    <location>
        <position position="1"/>
    </location>
</feature>
<keyword evidence="2" id="KW-1185">Reference proteome</keyword>
<feature type="non-terminal residue" evidence="1">
    <location>
        <position position="156"/>
    </location>
</feature>
<proteinExistence type="predicted"/>
<evidence type="ECO:0000313" key="2">
    <source>
        <dbReference type="Proteomes" id="UP000789920"/>
    </source>
</evidence>